<sequence>MNLRVALALGTATLAAGALAPAAAASPPGIVWEATCADGYECGHLDVPMSYQDPSLGAAQLAIARLPATDQAHKLGTIFFNPGGPGSSGRFAPVLTPALHARFDIVGFDPRGVGASSKIHCFTDPAQLAVLQRALGTFPLTRAAERQQIADTQTVTDLCEQNAGPLANHLSTGTIARDLDRLRAAFGEPKLRYYGKSYGTYLGETYANLFPGRVGTLALDAVDDPARWATGPGPMSYRLYGFADAPKALSSFLDACAARCPFGYSAILDRLTAGPITVTETNGRQVAVTYQSAIARIHGYLTDAQSAPQLAAFLKALADPASPAPTSPDGPPDIDALLGGGATLCSDAENPRDPTAWWDYADRADHIARGFGPYDVYKTLPCATWEITDTGRYTGPWNHPTAPILLLANRQGDLETPYAGAQRTEHLLANARLLTLDTYGHGSRGKSTCIDTWLDGYFTTGAVPARGTICAPDRGPFDAAQSTMAW</sequence>
<dbReference type="Gene3D" id="3.40.50.1820">
    <property type="entry name" value="alpha/beta hydrolase"/>
    <property type="match status" value="1"/>
</dbReference>
<evidence type="ECO:0000313" key="8">
    <source>
        <dbReference type="Proteomes" id="UP000000328"/>
    </source>
</evidence>
<evidence type="ECO:0000259" key="6">
    <source>
        <dbReference type="Pfam" id="PF08386"/>
    </source>
</evidence>
<dbReference type="HOGENOM" id="CLU_013364_3_1_11"/>
<proteinExistence type="inferred from homology"/>
<comment type="similarity">
    <text evidence="1">Belongs to the peptidase S33 family.</text>
</comment>
<evidence type="ECO:0000259" key="5">
    <source>
        <dbReference type="Pfam" id="PF00561"/>
    </source>
</evidence>
<dbReference type="RefSeq" id="WP_013228422.1">
    <property type="nucleotide sequence ID" value="NC_014318.1"/>
</dbReference>
<dbReference type="InterPro" id="IPR051601">
    <property type="entry name" value="Serine_prot/Carboxylest_S33"/>
</dbReference>
<name>A0A0H3DE82_AMYMU</name>
<keyword evidence="3 7" id="KW-0378">Hydrolase</keyword>
<dbReference type="SUPFAM" id="SSF53474">
    <property type="entry name" value="alpha/beta-Hydrolases"/>
    <property type="match status" value="1"/>
</dbReference>
<dbReference type="InterPro" id="IPR013595">
    <property type="entry name" value="Pept_S33_TAP-like_C"/>
</dbReference>
<accession>A0A0H3DE82</accession>
<dbReference type="PANTHER" id="PTHR43248">
    <property type="entry name" value="2-SUCCINYL-6-HYDROXY-2,4-CYCLOHEXADIENE-1-CARBOXYLATE SYNTHASE"/>
    <property type="match status" value="1"/>
</dbReference>
<keyword evidence="2 4" id="KW-0732">Signal</keyword>
<dbReference type="Pfam" id="PF08386">
    <property type="entry name" value="Abhydrolase_4"/>
    <property type="match status" value="1"/>
</dbReference>
<dbReference type="InterPro" id="IPR000073">
    <property type="entry name" value="AB_hydrolase_1"/>
</dbReference>
<protein>
    <submittedName>
        <fullName evidence="7">Peptidase/hydrolase</fullName>
    </submittedName>
</protein>
<dbReference type="AlphaFoldDB" id="A0A0H3DE82"/>
<dbReference type="PATRIC" id="fig|749927.5.peg.6915"/>
<evidence type="ECO:0000256" key="2">
    <source>
        <dbReference type="ARBA" id="ARBA00022729"/>
    </source>
</evidence>
<dbReference type="GO" id="GO:0016787">
    <property type="term" value="F:hydrolase activity"/>
    <property type="evidence" value="ECO:0007669"/>
    <property type="project" value="UniProtKB-KW"/>
</dbReference>
<feature type="chain" id="PRO_5002607465" evidence="4">
    <location>
        <begin position="25"/>
        <end position="486"/>
    </location>
</feature>
<evidence type="ECO:0000256" key="4">
    <source>
        <dbReference type="SAM" id="SignalP"/>
    </source>
</evidence>
<dbReference type="OrthoDB" id="4006962at2"/>
<reference evidence="7 8" key="1">
    <citation type="journal article" date="2010" name="Cell Res.">
        <title>Complete genome sequence of the rifamycin SV-producing Amycolatopsis mediterranei U32 revealed its genetic characteristics in phylogeny and metabolism.</title>
        <authorList>
            <person name="Zhao W."/>
            <person name="Zhong Y."/>
            <person name="Yuan H."/>
            <person name="Wang J."/>
            <person name="Zheng H."/>
            <person name="Wang Y."/>
            <person name="Cen X."/>
            <person name="Xu F."/>
            <person name="Bai J."/>
            <person name="Han X."/>
            <person name="Lu G."/>
            <person name="Zhu Y."/>
            <person name="Shao Z."/>
            <person name="Yan H."/>
            <person name="Li C."/>
            <person name="Peng N."/>
            <person name="Zhang Z."/>
            <person name="Zhang Y."/>
            <person name="Lin W."/>
            <person name="Fan Y."/>
            <person name="Qin Z."/>
            <person name="Hu Y."/>
            <person name="Zhu B."/>
            <person name="Wang S."/>
            <person name="Ding X."/>
            <person name="Zhao G.P."/>
        </authorList>
    </citation>
    <scope>NUCLEOTIDE SEQUENCE [LARGE SCALE GENOMIC DNA]</scope>
    <source>
        <strain evidence="8">U-32</strain>
    </source>
</reference>
<dbReference type="Proteomes" id="UP000000328">
    <property type="component" value="Chromosome"/>
</dbReference>
<dbReference type="eggNOG" id="COG0596">
    <property type="taxonomic scope" value="Bacteria"/>
</dbReference>
<feature type="domain" description="Peptidase S33 tripeptidyl aminopeptidase-like C-terminal" evidence="6">
    <location>
        <begin position="371"/>
        <end position="470"/>
    </location>
</feature>
<dbReference type="Pfam" id="PF00561">
    <property type="entry name" value="Abhydrolase_1"/>
    <property type="match status" value="1"/>
</dbReference>
<evidence type="ECO:0000256" key="1">
    <source>
        <dbReference type="ARBA" id="ARBA00010088"/>
    </source>
</evidence>
<dbReference type="EMBL" id="CP002000">
    <property type="protein sequence ID" value="ADJ48373.1"/>
    <property type="molecule type" value="Genomic_DNA"/>
</dbReference>
<feature type="signal peptide" evidence="4">
    <location>
        <begin position="1"/>
        <end position="24"/>
    </location>
</feature>
<dbReference type="KEGG" id="amd:AMED_6647"/>
<gene>
    <name evidence="7" type="ordered locus">AMED_6647</name>
</gene>
<evidence type="ECO:0000313" key="7">
    <source>
        <dbReference type="EMBL" id="ADJ48373.1"/>
    </source>
</evidence>
<organism evidence="7 8">
    <name type="scientific">Amycolatopsis mediterranei (strain U-32)</name>
    <dbReference type="NCBI Taxonomy" id="749927"/>
    <lineage>
        <taxon>Bacteria</taxon>
        <taxon>Bacillati</taxon>
        <taxon>Actinomycetota</taxon>
        <taxon>Actinomycetes</taxon>
        <taxon>Pseudonocardiales</taxon>
        <taxon>Pseudonocardiaceae</taxon>
        <taxon>Amycolatopsis</taxon>
    </lineage>
</organism>
<dbReference type="PANTHER" id="PTHR43248:SF29">
    <property type="entry name" value="TRIPEPTIDYL AMINOPEPTIDASE"/>
    <property type="match status" value="1"/>
</dbReference>
<dbReference type="InterPro" id="IPR029058">
    <property type="entry name" value="AB_hydrolase_fold"/>
</dbReference>
<dbReference type="GeneID" id="92874298"/>
<evidence type="ECO:0000256" key="3">
    <source>
        <dbReference type="ARBA" id="ARBA00022801"/>
    </source>
</evidence>
<feature type="domain" description="AB hydrolase-1" evidence="5">
    <location>
        <begin position="77"/>
        <end position="244"/>
    </location>
</feature>